<gene>
    <name evidence="2" type="ORF">CTLFYP3_03242</name>
</gene>
<proteinExistence type="predicted"/>
<sequence>MDINLILYGLIGLVLLYLVIKLLKWPLKILINGVIGIVLLYLANVLGSYFGFTVAINWITALIAGFLGVPGVIFLVIFQLFL</sequence>
<name>A0A6N3GHM8_9CLOT</name>
<dbReference type="NCBIfam" id="TIGR02862">
    <property type="entry name" value="spore_BofA"/>
    <property type="match status" value="1"/>
</dbReference>
<feature type="transmembrane region" description="Helical" evidence="1">
    <location>
        <begin position="58"/>
        <end position="81"/>
    </location>
</feature>
<keyword evidence="1" id="KW-0472">Membrane</keyword>
<reference evidence="2" key="1">
    <citation type="submission" date="2019-11" db="EMBL/GenBank/DDBJ databases">
        <authorList>
            <person name="Feng L."/>
        </authorList>
    </citation>
    <scope>NUCLEOTIDE SEQUENCE</scope>
    <source>
        <strain evidence="2">CTertiumLFYP3</strain>
    </source>
</reference>
<organism evidence="2">
    <name type="scientific">Clostridium tertium</name>
    <dbReference type="NCBI Taxonomy" id="1559"/>
    <lineage>
        <taxon>Bacteria</taxon>
        <taxon>Bacillati</taxon>
        <taxon>Bacillota</taxon>
        <taxon>Clostridia</taxon>
        <taxon>Eubacteriales</taxon>
        <taxon>Clostridiaceae</taxon>
        <taxon>Clostridium</taxon>
    </lineage>
</organism>
<feature type="transmembrane region" description="Helical" evidence="1">
    <location>
        <begin position="6"/>
        <end position="23"/>
    </location>
</feature>
<keyword evidence="1" id="KW-0812">Transmembrane</keyword>
<keyword evidence="1" id="KW-1133">Transmembrane helix</keyword>
<dbReference type="EMBL" id="CACRTO010000048">
    <property type="protein sequence ID" value="VYU63755.1"/>
    <property type="molecule type" value="Genomic_DNA"/>
</dbReference>
<protein>
    <submittedName>
        <fullName evidence="2">SigmaK-factor processing regulatory protein BofA</fullName>
    </submittedName>
</protein>
<dbReference type="RefSeq" id="WP_156627693.1">
    <property type="nucleotide sequence ID" value="NZ_CACRTO010000048.1"/>
</dbReference>
<accession>A0A6N3GHM8</accession>
<dbReference type="AlphaFoldDB" id="A0A6N3GHM8"/>
<dbReference type="Pfam" id="PF07441">
    <property type="entry name" value="BofA"/>
    <property type="match status" value="1"/>
</dbReference>
<feature type="transmembrane region" description="Helical" evidence="1">
    <location>
        <begin position="30"/>
        <end position="52"/>
    </location>
</feature>
<evidence type="ECO:0000256" key="1">
    <source>
        <dbReference type="SAM" id="Phobius"/>
    </source>
</evidence>
<dbReference type="InterPro" id="IPR010001">
    <property type="entry name" value="BofA"/>
</dbReference>
<evidence type="ECO:0000313" key="2">
    <source>
        <dbReference type="EMBL" id="VYU63755.1"/>
    </source>
</evidence>